<gene>
    <name evidence="6" type="ORF">BZ3500_MVSOF-1268-A1-R1_CHR2-1G04289</name>
</gene>
<dbReference type="STRING" id="289078.A0A2X0KYK9"/>
<evidence type="ECO:0000256" key="2">
    <source>
        <dbReference type="ARBA" id="ARBA00022490"/>
    </source>
</evidence>
<dbReference type="AlphaFoldDB" id="A0A2X0KYK9"/>
<feature type="region of interest" description="Disordered" evidence="4">
    <location>
        <begin position="590"/>
        <end position="626"/>
    </location>
</feature>
<dbReference type="Proteomes" id="UP000249723">
    <property type="component" value="Unassembled WGS sequence"/>
</dbReference>
<feature type="compositionally biased region" description="Low complexity" evidence="4">
    <location>
        <begin position="611"/>
        <end position="622"/>
    </location>
</feature>
<dbReference type="OrthoDB" id="2536987at2759"/>
<feature type="coiled-coil region" evidence="3">
    <location>
        <begin position="377"/>
        <end position="404"/>
    </location>
</feature>
<feature type="region of interest" description="Disordered" evidence="4">
    <location>
        <begin position="1"/>
        <end position="85"/>
    </location>
</feature>
<feature type="region of interest" description="Disordered" evidence="4">
    <location>
        <begin position="242"/>
        <end position="281"/>
    </location>
</feature>
<evidence type="ECO:0000313" key="6">
    <source>
        <dbReference type="EMBL" id="SCZ88253.1"/>
    </source>
</evidence>
<feature type="region of interest" description="Disordered" evidence="4">
    <location>
        <begin position="528"/>
        <end position="561"/>
    </location>
</feature>
<feature type="region of interest" description="Disordered" evidence="4">
    <location>
        <begin position="311"/>
        <end position="370"/>
    </location>
</feature>
<sequence length="821" mass="88809">MSVAHTPSQMRQQRYPLDTPTPASSSGHHSTLITSLKPSRSRSNLSSEIKRAISQHAQPPVNRTAFGNLNGRFAAAPPPSSSPAYASVPRVIEEEGGILTDNTERERLDLENEIRLGMGELNRQAGGLRSGASSSGDSIGYGDLSDDHEQAHGGLRQQTSTLPRQRHHQQHQGLRARIEDESSGAEDNGESSDPTIGDDFSLRIGLAGNRASSAAAHSAMPTGSAIRAAARALDQDDLTFTGMQRSPAASPPYARAAASARPPPTDENRPPVTAAGPSASFMPAASKTFPLRSPSNIKNAASRASAIHSFSPKMGPTYGNRSRVPSSTPHFSEPSHRLPDVTGLTDGLTSPARSRNQHMAAPVPRRPNSAQAVGSEATAVANAIDDLRSRLQDAEAANAQLMRALAEKDQPPAVEVRRASPAFVQAPAQSSPGLTRREVEDMFLRRDQESTLRARLTQLERQVTSHEIAIAQLRALPRVNEHDRQRVSELNERLKTMLTETNVVKNAVEELLHDKLVKEQWEREEMSRKREMEGHHMRTGGSTPPPGQMAATANVDPDRTPRAQRTTHRWAAEPTTIPPPQPIIRPATAPPRQPVHACAAPAPAPAPAPNAAPVHARAAPQPTHNDAAYDESYVSTADSSIAANDSASTAASSPMLEPDFRRAEALFESMSMQDPSKRRKNICKLCGNGLKKKKAQGPRRPGNLGVGGNANEKELGGTGPNMQTAVPAAVPAVDHKLELRSTLEKMEQAFAVQKQLYIELSEQYRAMDSRVSDGRRRMLATHLKDSIDVLETMAEEIQKFDACFHRFTTSQGHGRMREGVI</sequence>
<dbReference type="Pfam" id="PF06657">
    <property type="entry name" value="Cep57_MT_bd"/>
    <property type="match status" value="1"/>
</dbReference>
<feature type="compositionally biased region" description="Acidic residues" evidence="4">
    <location>
        <begin position="181"/>
        <end position="190"/>
    </location>
</feature>
<comment type="subcellular location">
    <subcellularLocation>
        <location evidence="1">Cytoplasm</location>
    </subcellularLocation>
</comment>
<dbReference type="GO" id="GO:0005737">
    <property type="term" value="C:cytoplasm"/>
    <property type="evidence" value="ECO:0007669"/>
    <property type="project" value="UniProtKB-SubCell"/>
</dbReference>
<evidence type="ECO:0000259" key="5">
    <source>
        <dbReference type="Pfam" id="PF06657"/>
    </source>
</evidence>
<feature type="compositionally biased region" description="Polar residues" evidence="4">
    <location>
        <begin position="21"/>
        <end position="47"/>
    </location>
</feature>
<evidence type="ECO:0000256" key="4">
    <source>
        <dbReference type="SAM" id="MobiDB-lite"/>
    </source>
</evidence>
<organism evidence="6 7">
    <name type="scientific">Microbotryum saponariae</name>
    <dbReference type="NCBI Taxonomy" id="289078"/>
    <lineage>
        <taxon>Eukaryota</taxon>
        <taxon>Fungi</taxon>
        <taxon>Dikarya</taxon>
        <taxon>Basidiomycota</taxon>
        <taxon>Pucciniomycotina</taxon>
        <taxon>Microbotryomycetes</taxon>
        <taxon>Microbotryales</taxon>
        <taxon>Microbotryaceae</taxon>
        <taxon>Microbotryum</taxon>
    </lineage>
</organism>
<dbReference type="GO" id="GO:0008017">
    <property type="term" value="F:microtubule binding"/>
    <property type="evidence" value="ECO:0007669"/>
    <property type="project" value="InterPro"/>
</dbReference>
<feature type="region of interest" description="Disordered" evidence="4">
    <location>
        <begin position="124"/>
        <end position="201"/>
    </location>
</feature>
<keyword evidence="7" id="KW-1185">Reference proteome</keyword>
<reference evidence="7" key="1">
    <citation type="submission" date="2016-10" db="EMBL/GenBank/DDBJ databases">
        <authorList>
            <person name="Jeantristanb JTB J.-T."/>
            <person name="Ricardo R."/>
        </authorList>
    </citation>
    <scope>NUCLEOTIDE SEQUENCE [LARGE SCALE GENOMIC DNA]</scope>
</reference>
<dbReference type="EMBL" id="FMWP01000012">
    <property type="protein sequence ID" value="SCZ88253.1"/>
    <property type="molecule type" value="Genomic_DNA"/>
</dbReference>
<evidence type="ECO:0000313" key="7">
    <source>
        <dbReference type="Proteomes" id="UP000249723"/>
    </source>
</evidence>
<proteinExistence type="predicted"/>
<feature type="compositionally biased region" description="Low complexity" evidence="4">
    <location>
        <begin position="245"/>
        <end position="260"/>
    </location>
</feature>
<feature type="compositionally biased region" description="Low complexity" evidence="4">
    <location>
        <begin position="126"/>
        <end position="143"/>
    </location>
</feature>
<keyword evidence="3" id="KW-0175">Coiled coil</keyword>
<feature type="domain" description="Cep57 centrosome microtubule-binding" evidence="5">
    <location>
        <begin position="731"/>
        <end position="799"/>
    </location>
</feature>
<protein>
    <submittedName>
        <fullName evidence="6">BZ3500_MvSof-1268-A1-R1_Chr2-1g04289 protein</fullName>
    </submittedName>
</protein>
<keyword evidence="2" id="KW-0963">Cytoplasm</keyword>
<dbReference type="InterPro" id="IPR024957">
    <property type="entry name" value="Cep57_MT-bd_dom"/>
</dbReference>
<accession>A0A2X0KYK9</accession>
<evidence type="ECO:0000256" key="3">
    <source>
        <dbReference type="SAM" id="Coils"/>
    </source>
</evidence>
<feature type="compositionally biased region" description="Polar residues" evidence="4">
    <location>
        <begin position="1"/>
        <end position="12"/>
    </location>
</feature>
<feature type="compositionally biased region" description="Polar residues" evidence="4">
    <location>
        <begin position="319"/>
        <end position="330"/>
    </location>
</feature>
<evidence type="ECO:0000256" key="1">
    <source>
        <dbReference type="ARBA" id="ARBA00004496"/>
    </source>
</evidence>
<name>A0A2X0KYK9_9BASI</name>